<dbReference type="Pfam" id="PF15636">
    <property type="entry name" value="Tox-GHH"/>
    <property type="match status" value="1"/>
</dbReference>
<feature type="region of interest" description="Disordered" evidence="1">
    <location>
        <begin position="1"/>
        <end position="49"/>
    </location>
</feature>
<keyword evidence="4" id="KW-1185">Reference proteome</keyword>
<evidence type="ECO:0000313" key="4">
    <source>
        <dbReference type="Proteomes" id="UP001207294"/>
    </source>
</evidence>
<feature type="compositionally biased region" description="Polar residues" evidence="1">
    <location>
        <begin position="16"/>
        <end position="26"/>
    </location>
</feature>
<accession>A0ABT3C4G2</accession>
<reference evidence="3 4" key="1">
    <citation type="submission" date="2022-10" db="EMBL/GenBank/DDBJ databases">
        <title>Characterization of Pseudomonas capsici strains from pepper and tomato in Georgia.</title>
        <authorList>
            <person name="Zhao M."/>
            <person name="Dutta B."/>
        </authorList>
    </citation>
    <scope>NUCLEOTIDE SEQUENCE [LARGE SCALE GENOMIC DNA]</scope>
    <source>
        <strain evidence="3 4">Pc20-5</strain>
    </source>
</reference>
<dbReference type="EMBL" id="JAOXML010000043">
    <property type="protein sequence ID" value="MCV4380000.1"/>
    <property type="molecule type" value="Genomic_DNA"/>
</dbReference>
<gene>
    <name evidence="3" type="ORF">OH718_25700</name>
</gene>
<dbReference type="InterPro" id="IPR028916">
    <property type="entry name" value="Tox-GHH_dom"/>
</dbReference>
<organism evidence="3 4">
    <name type="scientific">Pseudomonas capsici</name>
    <dbReference type="NCBI Taxonomy" id="2810614"/>
    <lineage>
        <taxon>Bacteria</taxon>
        <taxon>Pseudomonadati</taxon>
        <taxon>Pseudomonadota</taxon>
        <taxon>Gammaproteobacteria</taxon>
        <taxon>Pseudomonadales</taxon>
        <taxon>Pseudomonadaceae</taxon>
        <taxon>Pseudomonas</taxon>
    </lineage>
</organism>
<protein>
    <recommendedName>
        <fullName evidence="2">Tox-GHH domain-containing protein</fullName>
    </recommendedName>
</protein>
<comment type="caution">
    <text evidence="3">The sequence shown here is derived from an EMBL/GenBank/DDBJ whole genome shotgun (WGS) entry which is preliminary data.</text>
</comment>
<name>A0ABT3C4G2_9PSED</name>
<dbReference type="Proteomes" id="UP001207294">
    <property type="component" value="Unassembled WGS sequence"/>
</dbReference>
<sequence length="182" mass="20872">MDPLGLDTCPGDKESNALSTQNTATKSAVDEGTPDVPSYETPYKPLSGPQKEALLEKVESRTATQDEVAHLDWDRRFSLRRRQGVRGFWSDERARLKRGEPGTRNWSETQKEDILNKKTPKFNDKSIEGHHMYNALDYPQLANDRLNIYPATRSEHQYRWHGGNFQNDTMGKPLNPLVPEEF</sequence>
<evidence type="ECO:0000313" key="3">
    <source>
        <dbReference type="EMBL" id="MCV4380000.1"/>
    </source>
</evidence>
<proteinExistence type="predicted"/>
<evidence type="ECO:0000256" key="1">
    <source>
        <dbReference type="SAM" id="MobiDB-lite"/>
    </source>
</evidence>
<evidence type="ECO:0000259" key="2">
    <source>
        <dbReference type="Pfam" id="PF15636"/>
    </source>
</evidence>
<feature type="domain" description="Tox-GHH" evidence="2">
    <location>
        <begin position="73"/>
        <end position="150"/>
    </location>
</feature>